<protein>
    <submittedName>
        <fullName evidence="3">Sugar ABC transporter substrate-binding protein</fullName>
    </submittedName>
</protein>
<dbReference type="PANTHER" id="PTHR43649">
    <property type="entry name" value="ARABINOSE-BINDING PROTEIN-RELATED"/>
    <property type="match status" value="1"/>
</dbReference>
<dbReference type="SUPFAM" id="SSF53850">
    <property type="entry name" value="Periplasmic binding protein-like II"/>
    <property type="match status" value="1"/>
</dbReference>
<dbReference type="OrthoDB" id="9782846at2"/>
<accession>A0A6B8RDS8</accession>
<dbReference type="KEGG" id="ppsc:EHS13_05010"/>
<keyword evidence="4" id="KW-1185">Reference proteome</keyword>
<feature type="region of interest" description="Disordered" evidence="1">
    <location>
        <begin position="23"/>
        <end position="59"/>
    </location>
</feature>
<dbReference type="Pfam" id="PF13416">
    <property type="entry name" value="SBP_bac_8"/>
    <property type="match status" value="1"/>
</dbReference>
<dbReference type="EMBL" id="CP034235">
    <property type="protein sequence ID" value="QGQ94310.1"/>
    <property type="molecule type" value="Genomic_DNA"/>
</dbReference>
<evidence type="ECO:0000313" key="4">
    <source>
        <dbReference type="Proteomes" id="UP000426246"/>
    </source>
</evidence>
<reference evidence="4" key="1">
    <citation type="submission" date="2018-11" db="EMBL/GenBank/DDBJ databases">
        <title>Complete genome sequence of Paenibacillus sp. ML311-T8.</title>
        <authorList>
            <person name="Nam Y.-D."/>
            <person name="Kang J."/>
            <person name="Chung W.-H."/>
            <person name="Park Y.S."/>
        </authorList>
    </citation>
    <scope>NUCLEOTIDE SEQUENCE [LARGE SCALE GENOMIC DNA]</scope>
    <source>
        <strain evidence="4">ML311-T8</strain>
    </source>
</reference>
<evidence type="ECO:0000256" key="2">
    <source>
        <dbReference type="SAM" id="SignalP"/>
    </source>
</evidence>
<organism evidence="3 4">
    <name type="scientific">Paenibacillus psychroresistens</name>
    <dbReference type="NCBI Taxonomy" id="1778678"/>
    <lineage>
        <taxon>Bacteria</taxon>
        <taxon>Bacillati</taxon>
        <taxon>Bacillota</taxon>
        <taxon>Bacilli</taxon>
        <taxon>Bacillales</taxon>
        <taxon>Paenibacillaceae</taxon>
        <taxon>Paenibacillus</taxon>
    </lineage>
</organism>
<dbReference type="PANTHER" id="PTHR43649:SF12">
    <property type="entry name" value="DIACETYLCHITOBIOSE BINDING PROTEIN DASA"/>
    <property type="match status" value="1"/>
</dbReference>
<feature type="signal peptide" evidence="2">
    <location>
        <begin position="1"/>
        <end position="24"/>
    </location>
</feature>
<dbReference type="Proteomes" id="UP000426246">
    <property type="component" value="Chromosome"/>
</dbReference>
<dbReference type="InterPro" id="IPR050490">
    <property type="entry name" value="Bact_solute-bd_prot1"/>
</dbReference>
<evidence type="ECO:0000256" key="1">
    <source>
        <dbReference type="SAM" id="MobiDB-lite"/>
    </source>
</evidence>
<dbReference type="InterPro" id="IPR006059">
    <property type="entry name" value="SBP"/>
</dbReference>
<dbReference type="CDD" id="cd13585">
    <property type="entry name" value="PBP2_TMBP_like"/>
    <property type="match status" value="1"/>
</dbReference>
<feature type="chain" id="PRO_5038359352" evidence="2">
    <location>
        <begin position="25"/>
        <end position="479"/>
    </location>
</feature>
<name>A0A6B8RDS8_9BACL</name>
<gene>
    <name evidence="3" type="ORF">EHS13_05010</name>
</gene>
<sequence>MKTSILSTLALVLIVGCSSTKTPAESAATETKAPVESAKVEATASPAPEATKAPETEAPKAEKVKITYSMWGSAEEGNATQAAADKFNASQDHIEVKVEAIPWESYMTKLNTMATAGQLPDTAILKEDAVIQWSTDGMLNDVSAMYEGSDSKPLDSLAYKYQGKTVAYAGANEILLLYYNKDMFDKAKVAYPPSALDKAWTWDEFVATAKKLTVDKNGKHPDEAGFKSQSIVQYGASVENLAWQLEAYALSNGGGFYNNEGTEVRVGEDASIEAIQKVADLYLKDHVAPLSVGQTDDGISRTIIAGTVAMATNGQWNVGTSLNKAKEAGLKYGVAVLPYMKEKVTLNTGGANVVFSQTKHPKEAMEWLKWYSAEENNWGLISSGIWMPTLQKWYTDETLTHKWVDNPNFPPYDEYKSAVVDYAQSSAARPASWFFTNHTTDFNTLLTSTLGDVWTGKKTAKDAISKNLDALKAANKGAK</sequence>
<dbReference type="AlphaFoldDB" id="A0A6B8RDS8"/>
<feature type="compositionally biased region" description="Low complexity" evidence="1">
    <location>
        <begin position="41"/>
        <end position="51"/>
    </location>
</feature>
<dbReference type="Gene3D" id="3.40.190.10">
    <property type="entry name" value="Periplasmic binding protein-like II"/>
    <property type="match status" value="1"/>
</dbReference>
<proteinExistence type="predicted"/>
<keyword evidence="2" id="KW-0732">Signal</keyword>
<dbReference type="PROSITE" id="PS51257">
    <property type="entry name" value="PROKAR_LIPOPROTEIN"/>
    <property type="match status" value="1"/>
</dbReference>
<evidence type="ECO:0000313" key="3">
    <source>
        <dbReference type="EMBL" id="QGQ94310.1"/>
    </source>
</evidence>